<sequence>MTHGTESLESLLGQQARDALLTVTVRAVAVWPVSACMIPWDGDAQSVTR</sequence>
<dbReference type="EMBL" id="FTNP01000008">
    <property type="protein sequence ID" value="SIS05699.1"/>
    <property type="molecule type" value="Genomic_DNA"/>
</dbReference>
<protein>
    <submittedName>
        <fullName evidence="1">Uncharacterized protein</fullName>
    </submittedName>
</protein>
<proteinExistence type="predicted"/>
<dbReference type="Proteomes" id="UP000185687">
    <property type="component" value="Unassembled WGS sequence"/>
</dbReference>
<gene>
    <name evidence="1" type="ORF">SAMN05421809_3605</name>
</gene>
<keyword evidence="2" id="KW-1185">Reference proteome</keyword>
<accession>A0A1N7FZE5</accession>
<evidence type="ECO:0000313" key="2">
    <source>
        <dbReference type="Proteomes" id="UP000185687"/>
    </source>
</evidence>
<organism evidence="1 2">
    <name type="scientific">Natronorubrum daqingense</name>
    <dbReference type="NCBI Taxonomy" id="588898"/>
    <lineage>
        <taxon>Archaea</taxon>
        <taxon>Methanobacteriati</taxon>
        <taxon>Methanobacteriota</taxon>
        <taxon>Stenosarchaea group</taxon>
        <taxon>Halobacteria</taxon>
        <taxon>Halobacteriales</taxon>
        <taxon>Natrialbaceae</taxon>
        <taxon>Natronorubrum</taxon>
    </lineage>
</organism>
<evidence type="ECO:0000313" key="1">
    <source>
        <dbReference type="EMBL" id="SIS05699.1"/>
    </source>
</evidence>
<dbReference type="AlphaFoldDB" id="A0A1N7FZE5"/>
<name>A0A1N7FZE5_9EURY</name>
<reference evidence="1 2" key="1">
    <citation type="submission" date="2017-01" db="EMBL/GenBank/DDBJ databases">
        <authorList>
            <person name="Mah S.A."/>
            <person name="Swanson W.J."/>
            <person name="Moy G.W."/>
            <person name="Vacquier V.D."/>
        </authorList>
    </citation>
    <scope>NUCLEOTIDE SEQUENCE [LARGE SCALE GENOMIC DNA]</scope>
    <source>
        <strain evidence="1 2">CGMCC 1.8909</strain>
    </source>
</reference>